<keyword evidence="2" id="KW-1185">Reference proteome</keyword>
<dbReference type="Proteomes" id="UP000028623">
    <property type="component" value="Unassembled WGS sequence"/>
</dbReference>
<protein>
    <submittedName>
        <fullName evidence="1">Uncharacterized protein</fullName>
    </submittedName>
</protein>
<dbReference type="Pfam" id="PF05947">
    <property type="entry name" value="T6SS_TssF"/>
    <property type="match status" value="1"/>
</dbReference>
<evidence type="ECO:0000313" key="1">
    <source>
        <dbReference type="EMBL" id="KFC18415.1"/>
    </source>
</evidence>
<dbReference type="EMBL" id="JPLY01000007">
    <property type="protein sequence ID" value="KFC18415.1"/>
    <property type="molecule type" value="Genomic_DNA"/>
</dbReference>
<dbReference type="STRING" id="421072.SAMN04488097_3671"/>
<gene>
    <name evidence="1" type="ORF">IO89_18155</name>
</gene>
<accession>A0A085B7H0</accession>
<dbReference type="InterPro" id="IPR010272">
    <property type="entry name" value="T6SS_TssF"/>
</dbReference>
<dbReference type="AlphaFoldDB" id="A0A085B7H0"/>
<comment type="caution">
    <text evidence="1">The sequence shown here is derived from an EMBL/GenBank/DDBJ whole genome shotgun (WGS) entry which is preliminary data.</text>
</comment>
<dbReference type="RefSeq" id="WP_034978943.1">
    <property type="nucleotide sequence ID" value="NZ_FOFI01000006.1"/>
</dbReference>
<organism evidence="1 2">
    <name type="scientific">Epilithonimonas lactis</name>
    <dbReference type="NCBI Taxonomy" id="421072"/>
    <lineage>
        <taxon>Bacteria</taxon>
        <taxon>Pseudomonadati</taxon>
        <taxon>Bacteroidota</taxon>
        <taxon>Flavobacteriia</taxon>
        <taxon>Flavobacteriales</taxon>
        <taxon>Weeksellaceae</taxon>
        <taxon>Chryseobacterium group</taxon>
        <taxon>Epilithonimonas</taxon>
    </lineage>
</organism>
<dbReference type="OrthoDB" id="1090083at2"/>
<reference evidence="1 2" key="1">
    <citation type="submission" date="2014-07" db="EMBL/GenBank/DDBJ databases">
        <title>Epilithonimonas lactis LMG 22401 Genome.</title>
        <authorList>
            <person name="Pipes S.E."/>
            <person name="Stropko S.J."/>
        </authorList>
    </citation>
    <scope>NUCLEOTIDE SEQUENCE [LARGE SCALE GENOMIC DNA]</scope>
    <source>
        <strain evidence="1 2">LMG 24401</strain>
    </source>
</reference>
<name>A0A085B7H0_9FLAO</name>
<sequence length="625" mass="72221">MSFDQQQTFSKEVIKARMLQNATKLWGLKSIQSLDPFVKLLIDAFSTEVFKANNEIQTINGRILERLAKLLTPTNYTHPTPSHAIAFCMPEEDTEILMEHSEFFIKKHLSSFRKTQSDKQVEIPFTPVDNINLIKAQTVLMVAGNTVYHIDEQLNKIPIQRISPNVADYRNINIGIDVSGYNSENFPEKFSLYCSNPTYEKIDFVYRLLPHIKVFHNNLPLQVSSGISYNKMQEQEGYEGIFEEQSIRQKIKEDVKNLYQHKFIEITGVYPSLFKKIESGLPENIDDGSSAFDPFRNKKILWLKLEFPPQFTSEILENFSFILNAFPVYNRGWKKTEYNLDIMGNNIPMETSEEEFFLYVEEVVDGLGKRYSEIPFTPNDEIEKGLFTVRKGGMERFTQRNATDLMSHVMELLRDEVAAFAIINRDKVKDVLGEISDKMKGLMKKVDQANRELKEDVNYVIIEPLENSVHTYASFWVCHASLANSLRPCTDLNSQKKFQVITLITETTGGAEEKKQSDTILAYKYALTSRDKIISAEDVKNYCKMMLNSELKNVSVRRGTMISDKPREGFIRTVDVEITPHNYTFYGRKYWDNLADILRNNIKAKAIDGVEYRVMIIEDAMHLEL</sequence>
<proteinExistence type="predicted"/>
<dbReference type="eggNOG" id="COG3519">
    <property type="taxonomic scope" value="Bacteria"/>
</dbReference>
<evidence type="ECO:0000313" key="2">
    <source>
        <dbReference type="Proteomes" id="UP000028623"/>
    </source>
</evidence>